<name>W7AKJ5_9APIC</name>
<dbReference type="GeneID" id="20039108"/>
<evidence type="ECO:0000313" key="1">
    <source>
        <dbReference type="EMBL" id="EUD65851.1"/>
    </source>
</evidence>
<gene>
    <name evidence="1" type="ORF">C922_03834</name>
</gene>
<accession>W7AKJ5</accession>
<protein>
    <submittedName>
        <fullName evidence="1">Uncharacterized protein</fullName>
    </submittedName>
</protein>
<organism evidence="1 2">
    <name type="scientific">Plasmodium inui San Antonio 1</name>
    <dbReference type="NCBI Taxonomy" id="1237626"/>
    <lineage>
        <taxon>Eukaryota</taxon>
        <taxon>Sar</taxon>
        <taxon>Alveolata</taxon>
        <taxon>Apicomplexa</taxon>
        <taxon>Aconoidasida</taxon>
        <taxon>Haemosporida</taxon>
        <taxon>Plasmodiidae</taxon>
        <taxon>Plasmodium</taxon>
        <taxon>Plasmodium (Plasmodium)</taxon>
    </lineage>
</organism>
<dbReference type="VEuPathDB" id="PlasmoDB:C922_03834"/>
<sequence>MPGHVHINGSALSTLLKPFQCSENLKKMQENKNKKEIQCDLLKHNESLLEKIKEIYDKQGEI</sequence>
<proteinExistence type="predicted"/>
<keyword evidence="2" id="KW-1185">Reference proteome</keyword>
<evidence type="ECO:0000313" key="2">
    <source>
        <dbReference type="Proteomes" id="UP000030640"/>
    </source>
</evidence>
<reference evidence="1 2" key="1">
    <citation type="submission" date="2013-02" db="EMBL/GenBank/DDBJ databases">
        <title>The Genome Sequence of Plasmodium inui San Antonio 1.</title>
        <authorList>
            <consortium name="The Broad Institute Genome Sequencing Platform"/>
            <consortium name="The Broad Institute Genome Sequencing Center for Infectious Disease"/>
            <person name="Neafsey D."/>
            <person name="Cheeseman I."/>
            <person name="Volkman S."/>
            <person name="Adams J."/>
            <person name="Walker B."/>
            <person name="Young S.K."/>
            <person name="Zeng Q."/>
            <person name="Gargeya S."/>
            <person name="Fitzgerald M."/>
            <person name="Haas B."/>
            <person name="Abouelleil A."/>
            <person name="Alvarado L."/>
            <person name="Arachchi H.M."/>
            <person name="Berlin A.M."/>
            <person name="Chapman S.B."/>
            <person name="Dewar J."/>
            <person name="Goldberg J."/>
            <person name="Griggs A."/>
            <person name="Gujja S."/>
            <person name="Hansen M."/>
            <person name="Howarth C."/>
            <person name="Imamovic A."/>
            <person name="Larimer J."/>
            <person name="McCowan C."/>
            <person name="Murphy C."/>
            <person name="Neiman D."/>
            <person name="Pearson M."/>
            <person name="Priest M."/>
            <person name="Roberts A."/>
            <person name="Saif S."/>
            <person name="Shea T."/>
            <person name="Sisk P."/>
            <person name="Sykes S."/>
            <person name="Wortman J."/>
            <person name="Nusbaum C."/>
            <person name="Birren B."/>
        </authorList>
    </citation>
    <scope>NUCLEOTIDE SEQUENCE [LARGE SCALE GENOMIC DNA]</scope>
    <source>
        <strain evidence="1 2">San Antonio 1</strain>
    </source>
</reference>
<dbReference type="Proteomes" id="UP000030640">
    <property type="component" value="Unassembled WGS sequence"/>
</dbReference>
<dbReference type="RefSeq" id="XP_008817645.1">
    <property type="nucleotide sequence ID" value="XM_008819423.1"/>
</dbReference>
<dbReference type="AlphaFoldDB" id="W7AKJ5"/>
<dbReference type="EMBL" id="KI965476">
    <property type="protein sequence ID" value="EUD65851.1"/>
    <property type="molecule type" value="Genomic_DNA"/>
</dbReference>